<sequence length="258" mass="28648">MRYMVMSGTSDSTKVIKYLKEVDDENYILATTVTDYGAKIAENAGADKVIAKALRKEDFIDVILENKIDTLIDTTHPFAQIATETAIESTKEANINYIRYERTSTKLPESDLIHEVASFEEGAHKALELLGDNESKLMHLAGVTTLPKIVDVIDPKQVIVRVLPNVFSITKTQETGINASNIVAMQGTYSEEFNKALMKEYNIKVMLTKESGESGGAEEKINAALDLKIPVVLVKRPVIEGIEKYPIVRSIDELKEVL</sequence>
<comment type="caution">
    <text evidence="4">The sequence shown here is derived from an EMBL/GenBank/DDBJ whole genome shotgun (WGS) entry which is preliminary data.</text>
</comment>
<accession>A0A2A2HBU1</accession>
<reference evidence="5 7" key="1">
    <citation type="submission" date="2016-04" db="EMBL/GenBank/DDBJ databases">
        <title>Genome sequence of Methanosphaera cuniculi DSM 4103.</title>
        <authorList>
            <person name="Poehlein A."/>
            <person name="Seedorf H."/>
            <person name="Daniel R."/>
        </authorList>
    </citation>
    <scope>NUCLEOTIDE SEQUENCE [LARGE SCALE GENOMIC DNA]</scope>
    <source>
        <strain evidence="5 7">DSM 4103</strain>
    </source>
</reference>
<evidence type="ECO:0000256" key="3">
    <source>
        <dbReference type="ARBA" id="ARBA00023002"/>
    </source>
</evidence>
<dbReference type="GO" id="GO:0016994">
    <property type="term" value="F:precorrin-6A reductase activity"/>
    <property type="evidence" value="ECO:0007669"/>
    <property type="project" value="InterPro"/>
</dbReference>
<keyword evidence="6" id="KW-1185">Reference proteome</keyword>
<dbReference type="OrthoDB" id="6027at2157"/>
<evidence type="ECO:0000256" key="1">
    <source>
        <dbReference type="ARBA" id="ARBA00004953"/>
    </source>
</evidence>
<dbReference type="PANTHER" id="PTHR36925">
    <property type="entry name" value="COBALT-PRECORRIN-6A REDUCTASE"/>
    <property type="match status" value="1"/>
</dbReference>
<keyword evidence="2" id="KW-0169">Cobalamin biosynthesis</keyword>
<dbReference type="EMBL" id="LMVN01000026">
    <property type="protein sequence ID" value="PAV06766.1"/>
    <property type="molecule type" value="Genomic_DNA"/>
</dbReference>
<dbReference type="Proteomes" id="UP000217528">
    <property type="component" value="Unassembled WGS sequence"/>
</dbReference>
<name>A0A2A2HBU1_9EURY</name>
<dbReference type="Proteomes" id="UP000246004">
    <property type="component" value="Unassembled WGS sequence"/>
</dbReference>
<keyword evidence="3" id="KW-0560">Oxidoreductase</keyword>
<evidence type="ECO:0000313" key="6">
    <source>
        <dbReference type="Proteomes" id="UP000217528"/>
    </source>
</evidence>
<dbReference type="UniPathway" id="UPA00148"/>
<evidence type="ECO:0000313" key="4">
    <source>
        <dbReference type="EMBL" id="PAV06766.1"/>
    </source>
</evidence>
<dbReference type="Pfam" id="PF02571">
    <property type="entry name" value="CbiJ"/>
    <property type="match status" value="1"/>
</dbReference>
<protein>
    <submittedName>
        <fullName evidence="4 5">Precorrin-6X reductase</fullName>
    </submittedName>
</protein>
<reference evidence="4 6" key="2">
    <citation type="journal article" date="2017" name="BMC Genomics">
        <title>Genomic analysis of methanogenic archaea reveals a shift towards energy conservation.</title>
        <authorList>
            <person name="Gilmore S.P."/>
            <person name="Henske J.K."/>
            <person name="Sexton J.A."/>
            <person name="Solomon K.V."/>
            <person name="Seppala S."/>
            <person name="Yoo J.I."/>
            <person name="Huyett L.M."/>
            <person name="Pressman A."/>
            <person name="Cogan J.Z."/>
            <person name="Kivenson V."/>
            <person name="Peng X."/>
            <person name="Tan Y."/>
            <person name="Valentine D.L."/>
            <person name="O'Malley M.A."/>
        </authorList>
    </citation>
    <scope>NUCLEOTIDE SEQUENCE [LARGE SCALE GENOMIC DNA]</scope>
    <source>
        <strain evidence="4 6">1R-7</strain>
    </source>
</reference>
<dbReference type="PROSITE" id="PS51014">
    <property type="entry name" value="COBK_CBIJ"/>
    <property type="match status" value="1"/>
</dbReference>
<evidence type="ECO:0000313" key="7">
    <source>
        <dbReference type="Proteomes" id="UP000246004"/>
    </source>
</evidence>
<dbReference type="PANTHER" id="PTHR36925:SF1">
    <property type="entry name" value="COBALT-PRECORRIN-6A REDUCTASE"/>
    <property type="match status" value="1"/>
</dbReference>
<evidence type="ECO:0000313" key="5">
    <source>
        <dbReference type="EMBL" id="PWL08586.1"/>
    </source>
</evidence>
<dbReference type="AlphaFoldDB" id="A0A2A2HBU1"/>
<dbReference type="GO" id="GO:0009236">
    <property type="term" value="P:cobalamin biosynthetic process"/>
    <property type="evidence" value="ECO:0007669"/>
    <property type="project" value="UniProtKB-UniPathway"/>
</dbReference>
<proteinExistence type="predicted"/>
<dbReference type="NCBIfam" id="TIGR00715">
    <property type="entry name" value="precor6x_red"/>
    <property type="match status" value="1"/>
</dbReference>
<comment type="pathway">
    <text evidence="1">Cofactor biosynthesis; adenosylcobalamin biosynthesis.</text>
</comment>
<dbReference type="InterPro" id="IPR003723">
    <property type="entry name" value="Precorrin-6x_reduct"/>
</dbReference>
<organism evidence="4 6">
    <name type="scientific">Methanosphaera cuniculi</name>
    <dbReference type="NCBI Taxonomy" id="1077256"/>
    <lineage>
        <taxon>Archaea</taxon>
        <taxon>Methanobacteriati</taxon>
        <taxon>Methanobacteriota</taxon>
        <taxon>Methanomada group</taxon>
        <taxon>Methanobacteria</taxon>
        <taxon>Methanobacteriales</taxon>
        <taxon>Methanobacteriaceae</taxon>
        <taxon>Methanosphaera</taxon>
    </lineage>
</organism>
<evidence type="ECO:0000256" key="2">
    <source>
        <dbReference type="ARBA" id="ARBA00022573"/>
    </source>
</evidence>
<dbReference type="EMBL" id="LWMS01000011">
    <property type="protein sequence ID" value="PWL08586.1"/>
    <property type="molecule type" value="Genomic_DNA"/>
</dbReference>
<dbReference type="RefSeq" id="WP_095609197.1">
    <property type="nucleotide sequence ID" value="NZ_LMVN01000026.1"/>
</dbReference>
<gene>
    <name evidence="4" type="ORF">ASJ82_06330</name>
    <name evidence="5" type="ORF">MSCUN_05160</name>
</gene>